<dbReference type="Proteomes" id="UP000195412">
    <property type="component" value="Chromosome I"/>
</dbReference>
<dbReference type="EC" id="2.6.1.1" evidence="1"/>
<dbReference type="Pfam" id="PF01501">
    <property type="entry name" value="Glyco_transf_8"/>
    <property type="match status" value="1"/>
</dbReference>
<gene>
    <name evidence="1" type="ORF">LZ3411_2330</name>
</gene>
<reference evidence="2" key="1">
    <citation type="submission" date="2017-05" db="EMBL/GenBank/DDBJ databases">
        <authorList>
            <person name="Papadimitriou K."/>
        </authorList>
    </citation>
    <scope>NUCLEOTIDE SEQUENCE [LARGE SCALE GENOMIC DNA]</scope>
    <source>
        <strain evidence="2">ACA-DC 3411</strain>
    </source>
</reference>
<protein>
    <submittedName>
        <fullName evidence="1">Aspartate aminotransferase</fullName>
        <ecNumber evidence="1">2.6.1.1</ecNumber>
    </submittedName>
</protein>
<dbReference type="InterPro" id="IPR029044">
    <property type="entry name" value="Nucleotide-diphossugar_trans"/>
</dbReference>
<dbReference type="KEGG" id="lzy:LZ3411_2330"/>
<dbReference type="Gene3D" id="3.90.550.10">
    <property type="entry name" value="Spore Coat Polysaccharide Biosynthesis Protein SpsA, Chain A"/>
    <property type="match status" value="1"/>
</dbReference>
<dbReference type="EMBL" id="LT854705">
    <property type="protein sequence ID" value="SMS15380.1"/>
    <property type="molecule type" value="Genomic_DNA"/>
</dbReference>
<proteinExistence type="predicted"/>
<dbReference type="GO" id="GO:0004069">
    <property type="term" value="F:L-aspartate:2-oxoglutarate aminotransferase activity"/>
    <property type="evidence" value="ECO:0007669"/>
    <property type="project" value="UniProtKB-EC"/>
</dbReference>
<dbReference type="RefSeq" id="WP_087742634.1">
    <property type="nucleotide sequence ID" value="NZ_LT854705.1"/>
</dbReference>
<dbReference type="GO" id="GO:0016757">
    <property type="term" value="F:glycosyltransferase activity"/>
    <property type="evidence" value="ECO:0007669"/>
    <property type="project" value="InterPro"/>
</dbReference>
<dbReference type="SUPFAM" id="SSF53448">
    <property type="entry name" value="Nucleotide-diphospho-sugar transferases"/>
    <property type="match status" value="1"/>
</dbReference>
<name>A0A1Y6JZZ3_9LACO</name>
<dbReference type="InterPro" id="IPR002495">
    <property type="entry name" value="Glyco_trans_8"/>
</dbReference>
<sequence length="321" mass="38407">MVNTILKEADLFCPNSVRINFTIYLLTSISLASVLDHYQSPEPLDVLVIGADIFNSDIELIRSLPQRFHKPQVNIFFFTPPAELDQIKNYQSEKFPMVVNWRLYAPNMFPQYDRLLYLDNDTLVYTDVLPMFDLCPDDKVLAGVPDFFYYSQRAWFMHIDAPELKDTQKYINSGVILFNVPRYNQKIRPEAISKMLSETHYKYPDQTVINRLAVNEMAFLGLNYNYQKDDSWLFWAKRRYPETFADFEQARKNIKIRHFVGYLLRSRPWQHLASYDQFERDFWHYEMLVRQYYLDQSQRLHYNTKSRLDNAYLDEDGNKLP</sequence>
<evidence type="ECO:0000313" key="1">
    <source>
        <dbReference type="EMBL" id="SMS15380.1"/>
    </source>
</evidence>
<organism evidence="1 2">
    <name type="scientific">Levilactobacillus zymae</name>
    <dbReference type="NCBI Taxonomy" id="267363"/>
    <lineage>
        <taxon>Bacteria</taxon>
        <taxon>Bacillati</taxon>
        <taxon>Bacillota</taxon>
        <taxon>Bacilli</taxon>
        <taxon>Lactobacillales</taxon>
        <taxon>Lactobacillaceae</taxon>
        <taxon>Levilactobacillus</taxon>
    </lineage>
</organism>
<keyword evidence="1" id="KW-0032">Aminotransferase</keyword>
<keyword evidence="1" id="KW-0808">Transferase</keyword>
<dbReference type="AlphaFoldDB" id="A0A1Y6JZZ3"/>
<accession>A0A1Y6JZZ3</accession>
<evidence type="ECO:0000313" key="2">
    <source>
        <dbReference type="Proteomes" id="UP000195412"/>
    </source>
</evidence>